<keyword evidence="9 11" id="KW-0472">Membrane</keyword>
<dbReference type="EMBL" id="DSOV01000012">
    <property type="protein sequence ID" value="HEN41573.1"/>
    <property type="molecule type" value="Genomic_DNA"/>
</dbReference>
<feature type="transmembrane region" description="Helical" evidence="11">
    <location>
        <begin position="16"/>
        <end position="38"/>
    </location>
</feature>
<dbReference type="AlphaFoldDB" id="A0A831TZX3"/>
<proteinExistence type="inferred from homology"/>
<name>A0A831TZX3_GEOME</name>
<dbReference type="InterPro" id="IPR027469">
    <property type="entry name" value="Cation_efflux_TMD_sf"/>
</dbReference>
<accession>A0A831TZX3</accession>
<sequence length="222" mass="23913">MLCDKFLRLQELYRKAALLALVTIIYNIVEGVVSVWFGAADETLSLFGFGLDSFVEVISGVGIWHMVRRLQRGEEEKRDSFERRALRITGGTFYLLAAGLVATAALSIYSGHRPETTVWGIVVSLVSISFMWLLIHHKMKVGKALNSPAILADAACSRACLLLSAALLAASAGYEVTGIGWLDSLGSLAIAWLSFREGREAFGKADGMGCSCSCACGAPEKS</sequence>
<evidence type="ECO:0000256" key="7">
    <source>
        <dbReference type="ARBA" id="ARBA00022989"/>
    </source>
</evidence>
<gene>
    <name evidence="13" type="ORF">ENQ87_04220</name>
</gene>
<evidence type="ECO:0000313" key="13">
    <source>
        <dbReference type="EMBL" id="HEN41573.1"/>
    </source>
</evidence>
<comment type="subcellular location">
    <subcellularLocation>
        <location evidence="2">Cytoplasmic vesicle</location>
        <location evidence="2">Secretory vesicle</location>
        <location evidence="2">Synaptic vesicle membrane</location>
        <topology evidence="2">Multi-pass membrane protein</topology>
    </subcellularLocation>
    <subcellularLocation>
        <location evidence="1">Early endosome membrane</location>
    </subcellularLocation>
</comment>
<keyword evidence="5" id="KW-0967">Endosome</keyword>
<feature type="transmembrane region" description="Helical" evidence="11">
    <location>
        <begin position="116"/>
        <end position="135"/>
    </location>
</feature>
<evidence type="ECO:0000256" key="3">
    <source>
        <dbReference type="ARBA" id="ARBA00008731"/>
    </source>
</evidence>
<feature type="transmembrane region" description="Helical" evidence="11">
    <location>
        <begin position="44"/>
        <end position="67"/>
    </location>
</feature>
<evidence type="ECO:0000256" key="6">
    <source>
        <dbReference type="ARBA" id="ARBA00022833"/>
    </source>
</evidence>
<dbReference type="PANTHER" id="PTHR31937">
    <property type="entry name" value="TRANSMEMBRANE PROTEIN 163"/>
    <property type="match status" value="1"/>
</dbReference>
<keyword evidence="8" id="KW-0770">Synapse</keyword>
<comment type="caution">
    <text evidence="13">The sequence shown here is derived from an EMBL/GenBank/DDBJ whole genome shotgun (WGS) entry which is preliminary data.</text>
</comment>
<reference evidence="13" key="1">
    <citation type="journal article" date="2020" name="mSystems">
        <title>Genome- and Community-Level Interaction Insights into Carbon Utilization and Element Cycling Functions of Hydrothermarchaeota in Hydrothermal Sediment.</title>
        <authorList>
            <person name="Zhou Z."/>
            <person name="Liu Y."/>
            <person name="Xu W."/>
            <person name="Pan J."/>
            <person name="Luo Z.H."/>
            <person name="Li M."/>
        </authorList>
    </citation>
    <scope>NUCLEOTIDE SEQUENCE [LARGE SCALE GENOMIC DNA]</scope>
    <source>
        <strain evidence="13">SpSt-349</strain>
    </source>
</reference>
<dbReference type="PANTHER" id="PTHR31937:SF2">
    <property type="entry name" value="TRANSMEMBRANE PROTEIN 163"/>
    <property type="match status" value="1"/>
</dbReference>
<evidence type="ECO:0000256" key="10">
    <source>
        <dbReference type="ARBA" id="ARBA00023329"/>
    </source>
</evidence>
<evidence type="ECO:0000256" key="2">
    <source>
        <dbReference type="ARBA" id="ARBA00004644"/>
    </source>
</evidence>
<evidence type="ECO:0000256" key="1">
    <source>
        <dbReference type="ARBA" id="ARBA00004146"/>
    </source>
</evidence>
<keyword evidence="4 11" id="KW-0812">Transmembrane</keyword>
<dbReference type="GO" id="GO:0031410">
    <property type="term" value="C:cytoplasmic vesicle"/>
    <property type="evidence" value="ECO:0007669"/>
    <property type="project" value="UniProtKB-KW"/>
</dbReference>
<comment type="similarity">
    <text evidence="3">Belongs to the TMEM163 family.</text>
</comment>
<evidence type="ECO:0000256" key="8">
    <source>
        <dbReference type="ARBA" id="ARBA00023018"/>
    </source>
</evidence>
<dbReference type="InterPro" id="IPR058533">
    <property type="entry name" value="Cation_efflux_TM"/>
</dbReference>
<dbReference type="InterPro" id="IPR026765">
    <property type="entry name" value="Tmem163"/>
</dbReference>
<dbReference type="Gene3D" id="1.20.1510.10">
    <property type="entry name" value="Cation efflux protein transmembrane domain"/>
    <property type="match status" value="1"/>
</dbReference>
<feature type="transmembrane region" description="Helical" evidence="11">
    <location>
        <begin position="88"/>
        <end position="110"/>
    </location>
</feature>
<feature type="domain" description="Cation efflux protein transmembrane" evidence="12">
    <location>
        <begin position="21"/>
        <end position="200"/>
    </location>
</feature>
<dbReference type="GO" id="GO:0016020">
    <property type="term" value="C:membrane"/>
    <property type="evidence" value="ECO:0007669"/>
    <property type="project" value="InterPro"/>
</dbReference>
<keyword evidence="7 11" id="KW-1133">Transmembrane helix</keyword>
<dbReference type="SUPFAM" id="SSF161111">
    <property type="entry name" value="Cation efflux protein transmembrane domain-like"/>
    <property type="match status" value="1"/>
</dbReference>
<keyword evidence="10" id="KW-0968">Cytoplasmic vesicle</keyword>
<dbReference type="Pfam" id="PF01545">
    <property type="entry name" value="Cation_efflux"/>
    <property type="match status" value="1"/>
</dbReference>
<protein>
    <recommendedName>
        <fullName evidence="12">Cation efflux protein transmembrane domain-containing protein</fullName>
    </recommendedName>
</protein>
<dbReference type="GO" id="GO:0008324">
    <property type="term" value="F:monoatomic cation transmembrane transporter activity"/>
    <property type="evidence" value="ECO:0007669"/>
    <property type="project" value="InterPro"/>
</dbReference>
<keyword evidence="6" id="KW-0862">Zinc</keyword>
<organism evidence="13">
    <name type="scientific">Geobacter metallireducens</name>
    <dbReference type="NCBI Taxonomy" id="28232"/>
    <lineage>
        <taxon>Bacteria</taxon>
        <taxon>Pseudomonadati</taxon>
        <taxon>Thermodesulfobacteriota</taxon>
        <taxon>Desulfuromonadia</taxon>
        <taxon>Geobacterales</taxon>
        <taxon>Geobacteraceae</taxon>
        <taxon>Geobacter</taxon>
    </lineage>
</organism>
<evidence type="ECO:0000256" key="9">
    <source>
        <dbReference type="ARBA" id="ARBA00023136"/>
    </source>
</evidence>
<evidence type="ECO:0000256" key="11">
    <source>
        <dbReference type="SAM" id="Phobius"/>
    </source>
</evidence>
<evidence type="ECO:0000256" key="4">
    <source>
        <dbReference type="ARBA" id="ARBA00022692"/>
    </source>
</evidence>
<evidence type="ECO:0000256" key="5">
    <source>
        <dbReference type="ARBA" id="ARBA00022753"/>
    </source>
</evidence>
<evidence type="ECO:0000259" key="12">
    <source>
        <dbReference type="Pfam" id="PF01545"/>
    </source>
</evidence>